<dbReference type="GO" id="GO:0016787">
    <property type="term" value="F:hydrolase activity"/>
    <property type="evidence" value="ECO:0007669"/>
    <property type="project" value="UniProtKB-KW"/>
</dbReference>
<protein>
    <submittedName>
        <fullName evidence="1">Cof-type HAD-IIB family hydrolase</fullName>
    </submittedName>
</protein>
<organism evidence="1 2">
    <name type="scientific">Tessaracoccus palaemonis</name>
    <dbReference type="NCBI Taxonomy" id="2829499"/>
    <lineage>
        <taxon>Bacteria</taxon>
        <taxon>Bacillati</taxon>
        <taxon>Actinomycetota</taxon>
        <taxon>Actinomycetes</taxon>
        <taxon>Propionibacteriales</taxon>
        <taxon>Propionibacteriaceae</taxon>
        <taxon>Tessaracoccus</taxon>
    </lineage>
</organism>
<keyword evidence="2" id="KW-1185">Reference proteome</keyword>
<name>A0ABX8SP78_9ACTN</name>
<dbReference type="RefSeq" id="WP_219084154.1">
    <property type="nucleotide sequence ID" value="NZ_CP079216.1"/>
</dbReference>
<dbReference type="PANTHER" id="PTHR10000:SF8">
    <property type="entry name" value="HAD SUPERFAMILY HYDROLASE-LIKE, TYPE 3"/>
    <property type="match status" value="1"/>
</dbReference>
<keyword evidence="1" id="KW-0378">Hydrolase</keyword>
<evidence type="ECO:0000313" key="1">
    <source>
        <dbReference type="EMBL" id="QXT64232.1"/>
    </source>
</evidence>
<dbReference type="PROSITE" id="PS00092">
    <property type="entry name" value="N6_MTASE"/>
    <property type="match status" value="1"/>
</dbReference>
<dbReference type="SFLD" id="SFLDG01140">
    <property type="entry name" value="C2.B:_Phosphomannomutase_and_P"/>
    <property type="match status" value="1"/>
</dbReference>
<gene>
    <name evidence="1" type="ORF">KDB89_01185</name>
</gene>
<dbReference type="Proteomes" id="UP000824504">
    <property type="component" value="Chromosome"/>
</dbReference>
<sequence length="262" mass="28443">MVALDIDGTLVDGFGHLPREIHEAVQRVVEAGVPVVMSTGRSWLGAKEVRDQLGLPAGWSVVSNGAVVVTDPPFRIIHETRFDPSDVVRQVAELAPDARIAVQDGADWRVNRHFPDGELTGVVHIETIEELASRHVARVVIRQPESSEEVFAELVARLGLQEVAYFVGWSAWLDIAPRGVDKAHGLAVVCEALGIDRVDVLALGDGRNDIEMLEWAGRGVAIGDAADEVKAAADHVTGTFHDLGTVEELDRWFLEDARAEAC</sequence>
<evidence type="ECO:0000313" key="2">
    <source>
        <dbReference type="Proteomes" id="UP000824504"/>
    </source>
</evidence>
<reference evidence="1 2" key="1">
    <citation type="submission" date="2021-07" db="EMBL/GenBank/DDBJ databases">
        <title>complete genome sequencing of Tessaracoccus sp.J1M15.</title>
        <authorList>
            <person name="Bae J.-W."/>
            <person name="Kim D.-y."/>
        </authorList>
    </citation>
    <scope>NUCLEOTIDE SEQUENCE [LARGE SCALE GENOMIC DNA]</scope>
    <source>
        <strain evidence="1 2">J1M15</strain>
    </source>
</reference>
<dbReference type="SFLD" id="SFLDS00003">
    <property type="entry name" value="Haloacid_Dehalogenase"/>
    <property type="match status" value="1"/>
</dbReference>
<dbReference type="Pfam" id="PF08282">
    <property type="entry name" value="Hydrolase_3"/>
    <property type="match status" value="1"/>
</dbReference>
<proteinExistence type="predicted"/>
<dbReference type="InterPro" id="IPR006379">
    <property type="entry name" value="HAD-SF_hydro_IIB"/>
</dbReference>
<dbReference type="InterPro" id="IPR002052">
    <property type="entry name" value="DNA_methylase_N6_adenine_CS"/>
</dbReference>
<dbReference type="PANTHER" id="PTHR10000">
    <property type="entry name" value="PHOSPHOSERINE PHOSPHATASE"/>
    <property type="match status" value="1"/>
</dbReference>
<dbReference type="NCBIfam" id="TIGR01484">
    <property type="entry name" value="HAD-SF-IIB"/>
    <property type="match status" value="1"/>
</dbReference>
<accession>A0ABX8SP78</accession>
<dbReference type="EMBL" id="CP079216">
    <property type="protein sequence ID" value="QXT64232.1"/>
    <property type="molecule type" value="Genomic_DNA"/>
</dbReference>